<keyword evidence="3" id="KW-0238">DNA-binding</keyword>
<dbReference type="PANTHER" id="PTHR30126">
    <property type="entry name" value="HTH-TYPE TRANSCRIPTIONAL REGULATOR"/>
    <property type="match status" value="1"/>
</dbReference>
<accession>A0ABW5BHN3</accession>
<dbReference type="PROSITE" id="PS50931">
    <property type="entry name" value="HTH_LYSR"/>
    <property type="match status" value="1"/>
</dbReference>
<protein>
    <submittedName>
        <fullName evidence="6">LysR family transcriptional regulator</fullName>
    </submittedName>
</protein>
<dbReference type="PANTHER" id="PTHR30126:SF94">
    <property type="entry name" value="LYSR FAMILY TRANSCRIPTIONAL REGULATOR"/>
    <property type="match status" value="1"/>
</dbReference>
<dbReference type="Gene3D" id="1.10.10.10">
    <property type="entry name" value="Winged helix-like DNA-binding domain superfamily/Winged helix DNA-binding domain"/>
    <property type="match status" value="1"/>
</dbReference>
<proteinExistence type="inferred from homology"/>
<dbReference type="Pfam" id="PF00126">
    <property type="entry name" value="HTH_1"/>
    <property type="match status" value="1"/>
</dbReference>
<reference evidence="7" key="1">
    <citation type="journal article" date="2019" name="Int. J. Syst. Evol. Microbiol.">
        <title>The Global Catalogue of Microorganisms (GCM) 10K type strain sequencing project: providing services to taxonomists for standard genome sequencing and annotation.</title>
        <authorList>
            <consortium name="The Broad Institute Genomics Platform"/>
            <consortium name="The Broad Institute Genome Sequencing Center for Infectious Disease"/>
            <person name="Wu L."/>
            <person name="Ma J."/>
        </authorList>
    </citation>
    <scope>NUCLEOTIDE SEQUENCE [LARGE SCALE GENOMIC DNA]</scope>
    <source>
        <strain evidence="7">CGMCC 4.7192</strain>
    </source>
</reference>
<dbReference type="InterPro" id="IPR005119">
    <property type="entry name" value="LysR_subst-bd"/>
</dbReference>
<keyword evidence="2" id="KW-0805">Transcription regulation</keyword>
<keyword evidence="4" id="KW-0804">Transcription</keyword>
<evidence type="ECO:0000256" key="3">
    <source>
        <dbReference type="ARBA" id="ARBA00023125"/>
    </source>
</evidence>
<keyword evidence="7" id="KW-1185">Reference proteome</keyword>
<name>A0ABW5BHN3_9PROT</name>
<sequence length="306" mass="34001">MNSQFLESLLAVSQNGSIAEAARVQGLTPAAISQRLKSLEILLGMPLTIRAGKTIRLTEAALRILPHAKQVIKEHRNLVDALNQDRISGRIACGAISTAMTGLIPKALKSLNDTGHELEIKLHPGTSAQLYNRLVADELDAVIITKPPFHIPKNIKISEIHQENLCLIAADGYLRIPSKNNKNLTDNILSNALHQQLQQHPFIRYDQNSWGGGYVKSYLDDHKLRVQELYELDALEAIAVLVNSGLGLALVPDWPAPWAEGLILDKIVIPNPNYMRQVVLLRKRETGKETAIDFIWQHLIKSNVTK</sequence>
<evidence type="ECO:0000256" key="4">
    <source>
        <dbReference type="ARBA" id="ARBA00023163"/>
    </source>
</evidence>
<dbReference type="InterPro" id="IPR000847">
    <property type="entry name" value="LysR_HTH_N"/>
</dbReference>
<comment type="caution">
    <text evidence="6">The sequence shown here is derived from an EMBL/GenBank/DDBJ whole genome shotgun (WGS) entry which is preliminary data.</text>
</comment>
<evidence type="ECO:0000313" key="6">
    <source>
        <dbReference type="EMBL" id="MFD2204400.1"/>
    </source>
</evidence>
<dbReference type="EMBL" id="JBHUII010000001">
    <property type="protein sequence ID" value="MFD2204400.1"/>
    <property type="molecule type" value="Genomic_DNA"/>
</dbReference>
<dbReference type="SUPFAM" id="SSF46785">
    <property type="entry name" value="Winged helix' DNA-binding domain"/>
    <property type="match status" value="1"/>
</dbReference>
<feature type="domain" description="HTH lysR-type" evidence="5">
    <location>
        <begin position="1"/>
        <end position="58"/>
    </location>
</feature>
<dbReference type="Gene3D" id="3.40.190.10">
    <property type="entry name" value="Periplasmic binding protein-like II"/>
    <property type="match status" value="2"/>
</dbReference>
<organism evidence="6 7">
    <name type="scientific">Kiloniella antarctica</name>
    <dbReference type="NCBI Taxonomy" id="1550907"/>
    <lineage>
        <taxon>Bacteria</taxon>
        <taxon>Pseudomonadati</taxon>
        <taxon>Pseudomonadota</taxon>
        <taxon>Alphaproteobacteria</taxon>
        <taxon>Rhodospirillales</taxon>
        <taxon>Kiloniellaceae</taxon>
        <taxon>Kiloniella</taxon>
    </lineage>
</organism>
<dbReference type="SUPFAM" id="SSF53850">
    <property type="entry name" value="Periplasmic binding protein-like II"/>
    <property type="match status" value="1"/>
</dbReference>
<dbReference type="InterPro" id="IPR036390">
    <property type="entry name" value="WH_DNA-bd_sf"/>
</dbReference>
<dbReference type="InterPro" id="IPR036388">
    <property type="entry name" value="WH-like_DNA-bd_sf"/>
</dbReference>
<comment type="similarity">
    <text evidence="1">Belongs to the LysR transcriptional regulatory family.</text>
</comment>
<dbReference type="RefSeq" id="WP_380247948.1">
    <property type="nucleotide sequence ID" value="NZ_JBHUII010000001.1"/>
</dbReference>
<evidence type="ECO:0000313" key="7">
    <source>
        <dbReference type="Proteomes" id="UP001597294"/>
    </source>
</evidence>
<evidence type="ECO:0000256" key="2">
    <source>
        <dbReference type="ARBA" id="ARBA00023015"/>
    </source>
</evidence>
<evidence type="ECO:0000259" key="5">
    <source>
        <dbReference type="PROSITE" id="PS50931"/>
    </source>
</evidence>
<evidence type="ECO:0000256" key="1">
    <source>
        <dbReference type="ARBA" id="ARBA00009437"/>
    </source>
</evidence>
<gene>
    <name evidence="6" type="ORF">ACFSKO_02190</name>
</gene>
<dbReference type="Pfam" id="PF03466">
    <property type="entry name" value="LysR_substrate"/>
    <property type="match status" value="1"/>
</dbReference>
<dbReference type="Proteomes" id="UP001597294">
    <property type="component" value="Unassembled WGS sequence"/>
</dbReference>